<accession>A0A0E9V7N7</accession>
<dbReference type="EMBL" id="GBXM01034561">
    <property type="protein sequence ID" value="JAH74016.1"/>
    <property type="molecule type" value="Transcribed_RNA"/>
</dbReference>
<sequence>MLLTSKERPFLTR</sequence>
<name>A0A0E9V7N7_ANGAN</name>
<proteinExistence type="predicted"/>
<organism evidence="1">
    <name type="scientific">Anguilla anguilla</name>
    <name type="common">European freshwater eel</name>
    <name type="synonym">Muraena anguilla</name>
    <dbReference type="NCBI Taxonomy" id="7936"/>
    <lineage>
        <taxon>Eukaryota</taxon>
        <taxon>Metazoa</taxon>
        <taxon>Chordata</taxon>
        <taxon>Craniata</taxon>
        <taxon>Vertebrata</taxon>
        <taxon>Euteleostomi</taxon>
        <taxon>Actinopterygii</taxon>
        <taxon>Neopterygii</taxon>
        <taxon>Teleostei</taxon>
        <taxon>Anguilliformes</taxon>
        <taxon>Anguillidae</taxon>
        <taxon>Anguilla</taxon>
    </lineage>
</organism>
<evidence type="ECO:0000313" key="1">
    <source>
        <dbReference type="EMBL" id="JAH74016.1"/>
    </source>
</evidence>
<reference evidence="1" key="2">
    <citation type="journal article" date="2015" name="Fish Shellfish Immunol.">
        <title>Early steps in the European eel (Anguilla anguilla)-Vibrio vulnificus interaction in the gills: Role of the RtxA13 toxin.</title>
        <authorList>
            <person name="Callol A."/>
            <person name="Pajuelo D."/>
            <person name="Ebbesson L."/>
            <person name="Teles M."/>
            <person name="MacKenzie S."/>
            <person name="Amaro C."/>
        </authorList>
    </citation>
    <scope>NUCLEOTIDE SEQUENCE</scope>
</reference>
<protein>
    <submittedName>
        <fullName evidence="1">Uncharacterized protein</fullName>
    </submittedName>
</protein>
<reference evidence="1" key="1">
    <citation type="submission" date="2014-11" db="EMBL/GenBank/DDBJ databases">
        <authorList>
            <person name="Amaro Gonzalez C."/>
        </authorList>
    </citation>
    <scope>NUCLEOTIDE SEQUENCE</scope>
</reference>